<evidence type="ECO:0000313" key="1">
    <source>
        <dbReference type="EMBL" id="KAK7535756.1"/>
    </source>
</evidence>
<proteinExistence type="predicted"/>
<accession>A0ABR1LMM0</accession>
<evidence type="ECO:0000313" key="2">
    <source>
        <dbReference type="Proteomes" id="UP001360953"/>
    </source>
</evidence>
<dbReference type="RefSeq" id="XP_066654172.1">
    <property type="nucleotide sequence ID" value="XM_066795825.1"/>
</dbReference>
<organism evidence="1 2">
    <name type="scientific">Phyllosticta citribraziliensis</name>
    <dbReference type="NCBI Taxonomy" id="989973"/>
    <lineage>
        <taxon>Eukaryota</taxon>
        <taxon>Fungi</taxon>
        <taxon>Dikarya</taxon>
        <taxon>Ascomycota</taxon>
        <taxon>Pezizomycotina</taxon>
        <taxon>Dothideomycetes</taxon>
        <taxon>Dothideomycetes incertae sedis</taxon>
        <taxon>Botryosphaeriales</taxon>
        <taxon>Phyllostictaceae</taxon>
        <taxon>Phyllosticta</taxon>
    </lineage>
</organism>
<keyword evidence="2" id="KW-1185">Reference proteome</keyword>
<gene>
    <name evidence="1" type="ORF">J3D65DRAFT_388578</name>
</gene>
<dbReference type="EMBL" id="JBBPEH010000007">
    <property type="protein sequence ID" value="KAK7535756.1"/>
    <property type="molecule type" value="Genomic_DNA"/>
</dbReference>
<comment type="caution">
    <text evidence="1">The sequence shown here is derived from an EMBL/GenBank/DDBJ whole genome shotgun (WGS) entry which is preliminary data.</text>
</comment>
<sequence length="167" mass="18684">MRAAWMDAFSLSGCLRWLSHLSSAPSPHLPIHLETVCIIDSRAVHIRLLLHDMHTSIYTYTPCLTYVFPFLFPSRTLAKLHPGVSGPPVCLACSSTCVRAHNSRGICDDSPTCIAFALIRFPGVRFGSASSFPFAAILPLAVSACRLFRWLTRRVRYLIQHYIDQPI</sequence>
<dbReference type="GeneID" id="92028731"/>
<name>A0ABR1LMM0_9PEZI</name>
<reference evidence="1 2" key="1">
    <citation type="submission" date="2024-04" db="EMBL/GenBank/DDBJ databases">
        <title>Phyllosticta paracitricarpa is synonymous to the EU quarantine fungus P. citricarpa based on phylogenomic analyses.</title>
        <authorList>
            <consortium name="Lawrence Berkeley National Laboratory"/>
            <person name="Van ingen-buijs V.A."/>
            <person name="Van westerhoven A.C."/>
            <person name="Haridas S."/>
            <person name="Skiadas P."/>
            <person name="Martin F."/>
            <person name="Groenewald J.Z."/>
            <person name="Crous P.W."/>
            <person name="Seidl M.F."/>
        </authorList>
    </citation>
    <scope>NUCLEOTIDE SEQUENCE [LARGE SCALE GENOMIC DNA]</scope>
    <source>
        <strain evidence="1 2">CPC 17464</strain>
    </source>
</reference>
<protein>
    <submittedName>
        <fullName evidence="1">Uncharacterized protein</fullName>
    </submittedName>
</protein>
<dbReference type="Proteomes" id="UP001360953">
    <property type="component" value="Unassembled WGS sequence"/>
</dbReference>